<keyword evidence="8" id="KW-1185">Reference proteome</keyword>
<dbReference type="Gene3D" id="1.10.1200.10">
    <property type="entry name" value="ACP-like"/>
    <property type="match status" value="1"/>
</dbReference>
<dbReference type="SUPFAM" id="SSF53901">
    <property type="entry name" value="Thiolase-like"/>
    <property type="match status" value="1"/>
</dbReference>
<dbReference type="Pfam" id="PF00550">
    <property type="entry name" value="PP-binding"/>
    <property type="match status" value="1"/>
</dbReference>
<dbReference type="SMART" id="SM01294">
    <property type="entry name" value="PKS_PP_betabranch"/>
    <property type="match status" value="1"/>
</dbReference>
<evidence type="ECO:0000256" key="4">
    <source>
        <dbReference type="ARBA" id="ARBA00022679"/>
    </source>
</evidence>
<dbReference type="PANTHER" id="PTHR43775">
    <property type="entry name" value="FATTY ACID SYNTHASE"/>
    <property type="match status" value="1"/>
</dbReference>
<dbReference type="PROSITE" id="PS50075">
    <property type="entry name" value="CARRIER"/>
    <property type="match status" value="1"/>
</dbReference>
<reference evidence="7 8" key="1">
    <citation type="submission" date="2017-10" db="EMBL/GenBank/DDBJ databases">
        <title>Nyctiphanis sp. nov., isolated from the stomach of the euphausiid Nyctiphanes simplex (Hansen, 1911) in the Gulf of California.</title>
        <authorList>
            <person name="Gomez-Gil B."/>
            <person name="Aguilar-Mendez M."/>
            <person name="Lopez-Cortes A."/>
            <person name="Gomez-Gutierrez J."/>
            <person name="Roque A."/>
            <person name="Lang E."/>
            <person name="Gonzalez-Castillo A."/>
        </authorList>
    </citation>
    <scope>NUCLEOTIDE SEQUENCE [LARGE SCALE GENOMIC DNA]</scope>
    <source>
        <strain evidence="7 8">CAIM 600</strain>
    </source>
</reference>
<name>A0A4Q0YGI7_9GAMM</name>
<feature type="domain" description="Carrier" evidence="5">
    <location>
        <begin position="13"/>
        <end position="90"/>
    </location>
</feature>
<sequence>MNQNDIAPAPATPTHHQLALELTQAVAQILKMDIALVTADTDIRDFGFDSINVVELTRVLNERYDVNITPPQLFEHATLASVAEFLLTEYPEQVSAYYHKAVKDKAVTNTLVSQPVSATESTSIRSERRSHEPVAITGLAGSFPGSENLDVFWQKLMAGEDLITEVPVERWDWNKNFGNAMEKTGQTQVKWGGFMPSVDLFDATFFGISAHEANLMDPQQRLFLQTAWHAIENAGYDPEQLKGSKTGVFVGIFTADYNELLIKSGEIKEAHAITGLAHSILPNRLSYLLGLHGPSIPVDTACSSSLVALHQAVESIQSGTCDQALVGGVSVMASQTPFMSASRAGMICADGRCKTFDKRANGYARGEGVGAVLVKPLSQALKDGDHIHAVIRGTATNHGGVTNSLTSLILSLRLM</sequence>
<dbReference type="InterPro" id="IPR036736">
    <property type="entry name" value="ACP-like_sf"/>
</dbReference>
<dbReference type="OrthoDB" id="9778690at2"/>
<dbReference type="InterPro" id="IPR009081">
    <property type="entry name" value="PP-bd_ACP"/>
</dbReference>
<evidence type="ECO:0000256" key="3">
    <source>
        <dbReference type="ARBA" id="ARBA00022553"/>
    </source>
</evidence>
<keyword evidence="4" id="KW-0808">Transferase</keyword>
<dbReference type="CDD" id="cd00833">
    <property type="entry name" value="PKS"/>
    <property type="match status" value="1"/>
</dbReference>
<evidence type="ECO:0000259" key="6">
    <source>
        <dbReference type="PROSITE" id="PS52004"/>
    </source>
</evidence>
<dbReference type="UniPathway" id="UPA00094"/>
<dbReference type="GO" id="GO:0005737">
    <property type="term" value="C:cytoplasm"/>
    <property type="evidence" value="ECO:0007669"/>
    <property type="project" value="TreeGrafter"/>
</dbReference>
<evidence type="ECO:0000313" key="7">
    <source>
        <dbReference type="EMBL" id="RXJ69413.1"/>
    </source>
</evidence>
<dbReference type="SMART" id="SM00823">
    <property type="entry name" value="PKS_PP"/>
    <property type="match status" value="1"/>
</dbReference>
<dbReference type="GO" id="GO:0071770">
    <property type="term" value="P:DIM/DIP cell wall layer assembly"/>
    <property type="evidence" value="ECO:0007669"/>
    <property type="project" value="TreeGrafter"/>
</dbReference>
<comment type="pathway">
    <text evidence="1">Lipid metabolism; fatty acid biosynthesis.</text>
</comment>
<proteinExistence type="predicted"/>
<dbReference type="Pfam" id="PF00109">
    <property type="entry name" value="ketoacyl-synt"/>
    <property type="match status" value="1"/>
</dbReference>
<keyword evidence="3" id="KW-0597">Phosphoprotein</keyword>
<dbReference type="GO" id="GO:0004315">
    <property type="term" value="F:3-oxoacyl-[acyl-carrier-protein] synthase activity"/>
    <property type="evidence" value="ECO:0007669"/>
    <property type="project" value="InterPro"/>
</dbReference>
<dbReference type="PROSITE" id="PS52004">
    <property type="entry name" value="KS3_2"/>
    <property type="match status" value="1"/>
</dbReference>
<dbReference type="InterPro" id="IPR020806">
    <property type="entry name" value="PKS_PP-bd"/>
</dbReference>
<dbReference type="SUPFAM" id="SSF47336">
    <property type="entry name" value="ACP-like"/>
    <property type="match status" value="1"/>
</dbReference>
<dbReference type="GO" id="GO:0006633">
    <property type="term" value="P:fatty acid biosynthetic process"/>
    <property type="evidence" value="ECO:0007669"/>
    <property type="project" value="UniProtKB-UniPathway"/>
</dbReference>
<dbReference type="Gene3D" id="3.40.47.10">
    <property type="match status" value="1"/>
</dbReference>
<dbReference type="InterPro" id="IPR020841">
    <property type="entry name" value="PKS_Beta-ketoAc_synthase_dom"/>
</dbReference>
<evidence type="ECO:0000259" key="5">
    <source>
        <dbReference type="PROSITE" id="PS50075"/>
    </source>
</evidence>
<dbReference type="GO" id="GO:0004312">
    <property type="term" value="F:fatty acid synthase activity"/>
    <property type="evidence" value="ECO:0007669"/>
    <property type="project" value="TreeGrafter"/>
</dbReference>
<protein>
    <submittedName>
        <fullName evidence="7">Uncharacterized protein</fullName>
    </submittedName>
</protein>
<dbReference type="InterPro" id="IPR014030">
    <property type="entry name" value="Ketoacyl_synth_N"/>
</dbReference>
<dbReference type="GO" id="GO:0005886">
    <property type="term" value="C:plasma membrane"/>
    <property type="evidence" value="ECO:0007669"/>
    <property type="project" value="TreeGrafter"/>
</dbReference>
<dbReference type="GO" id="GO:0031177">
    <property type="term" value="F:phosphopantetheine binding"/>
    <property type="evidence" value="ECO:0007669"/>
    <property type="project" value="InterPro"/>
</dbReference>
<dbReference type="InterPro" id="IPR016039">
    <property type="entry name" value="Thiolase-like"/>
</dbReference>
<dbReference type="Proteomes" id="UP000290287">
    <property type="component" value="Unassembled WGS sequence"/>
</dbReference>
<evidence type="ECO:0000256" key="1">
    <source>
        <dbReference type="ARBA" id="ARBA00005194"/>
    </source>
</evidence>
<dbReference type="PROSITE" id="PS00606">
    <property type="entry name" value="KS3_1"/>
    <property type="match status" value="1"/>
</dbReference>
<feature type="domain" description="Ketosynthase family 3 (KS3)" evidence="6">
    <location>
        <begin position="131"/>
        <end position="415"/>
    </location>
</feature>
<gene>
    <name evidence="7" type="ORF">CS022_23850</name>
</gene>
<evidence type="ECO:0000256" key="2">
    <source>
        <dbReference type="ARBA" id="ARBA00022450"/>
    </source>
</evidence>
<dbReference type="AlphaFoldDB" id="A0A4Q0YGI7"/>
<dbReference type="RefSeq" id="WP_129124348.1">
    <property type="nucleotide sequence ID" value="NZ_PEIB01000056.1"/>
</dbReference>
<keyword evidence="2" id="KW-0596">Phosphopantetheine</keyword>
<dbReference type="EMBL" id="PEIB01000056">
    <property type="protein sequence ID" value="RXJ69413.1"/>
    <property type="molecule type" value="Genomic_DNA"/>
</dbReference>
<evidence type="ECO:0000313" key="8">
    <source>
        <dbReference type="Proteomes" id="UP000290287"/>
    </source>
</evidence>
<accession>A0A4Q0YGI7</accession>
<dbReference type="PANTHER" id="PTHR43775:SF37">
    <property type="entry name" value="SI:DKEY-61P9.11"/>
    <property type="match status" value="1"/>
</dbReference>
<organism evidence="7 8">
    <name type="scientific">Veronia nyctiphanis</name>
    <dbReference type="NCBI Taxonomy" id="1278244"/>
    <lineage>
        <taxon>Bacteria</taxon>
        <taxon>Pseudomonadati</taxon>
        <taxon>Pseudomonadota</taxon>
        <taxon>Gammaproteobacteria</taxon>
        <taxon>Vibrionales</taxon>
        <taxon>Vibrionaceae</taxon>
        <taxon>Veronia</taxon>
    </lineage>
</organism>
<dbReference type="InterPro" id="IPR050091">
    <property type="entry name" value="PKS_NRPS_Biosynth_Enz"/>
</dbReference>
<dbReference type="SMART" id="SM00825">
    <property type="entry name" value="PKS_KS"/>
    <property type="match status" value="1"/>
</dbReference>
<dbReference type="InterPro" id="IPR018201">
    <property type="entry name" value="Ketoacyl_synth_AS"/>
</dbReference>
<comment type="caution">
    <text evidence="7">The sequence shown here is derived from an EMBL/GenBank/DDBJ whole genome shotgun (WGS) entry which is preliminary data.</text>
</comment>